<sequence length="625" mass="69183">MSAVVTIPGQTVTELIQYWASTSDNDAPAFVSVFSNGKKQVINRRDVYLLSKRFAHKLRSQGIGKGSIVCNALPNSIERVVTDFGITLSGAVSMNGQIFRSDGEDFKESIRTAKCSSVIVDPGVPKGARQLLFKEVPLGFEDNVKSPELPDLKQLIICERNEKNHEKDFLTSLLREADMPEYVAEVSPADLLIVLTTSGSTGYSKLVKFTHANICCFTKQVKAIEHLQPGEHFINCGPLGWAGSYPQWYLSCGSTRYFLDMHDGPIPDLPAKMWEIIVEEKIVYGFISPIYANTILTNKALWENSNWRPRCLCLAGQPIKKGVVEIVGRLCDAVDINYGITECNVVATHRITDPSTYEDNCAGYPGYNVQIKIVDKDMQEVDPGKTGQVLIKSPTLCAGYLNNELANNSFFRDDGWFSTDDAGYFGKDGKLYVEGRQSDSILRGTYILYPAWLERKMKEVPDVVDIVMVAVPDPLLHNEICACVVVNGVEGVFAASSENNIHDGSSVHGKSLGTINCCGGPTHSSSSRKESEVSQNEMSTSQDTSTCDSLNGFTNGKAKSLSPNLVLLEKQLRDFASRIELLHEKDPMRLVPKYYMFMDKYPMTNTGKISRKHLRELAADVLGFK</sequence>
<dbReference type="PROSITE" id="PS00455">
    <property type="entry name" value="AMP_BINDING"/>
    <property type="match status" value="1"/>
</dbReference>
<accession>A0AAV2I2V4</accession>
<evidence type="ECO:0000256" key="1">
    <source>
        <dbReference type="SAM" id="MobiDB-lite"/>
    </source>
</evidence>
<dbReference type="GO" id="GO:0016405">
    <property type="term" value="F:CoA-ligase activity"/>
    <property type="evidence" value="ECO:0007669"/>
    <property type="project" value="TreeGrafter"/>
</dbReference>
<evidence type="ECO:0000313" key="4">
    <source>
        <dbReference type="Proteomes" id="UP001497497"/>
    </source>
</evidence>
<dbReference type="Proteomes" id="UP001497497">
    <property type="component" value="Unassembled WGS sequence"/>
</dbReference>
<dbReference type="AlphaFoldDB" id="A0AAV2I2V4"/>
<gene>
    <name evidence="3" type="ORF">GSLYS_00014593001</name>
</gene>
<dbReference type="InterPro" id="IPR000873">
    <property type="entry name" value="AMP-dep_synth/lig_dom"/>
</dbReference>
<protein>
    <recommendedName>
        <fullName evidence="2">AMP-dependent synthetase/ligase domain-containing protein</fullName>
    </recommendedName>
</protein>
<reference evidence="3 4" key="1">
    <citation type="submission" date="2024-04" db="EMBL/GenBank/DDBJ databases">
        <authorList>
            <consortium name="Genoscope - CEA"/>
            <person name="William W."/>
        </authorList>
    </citation>
    <scope>NUCLEOTIDE SEQUENCE [LARGE SCALE GENOMIC DNA]</scope>
</reference>
<evidence type="ECO:0000259" key="2">
    <source>
        <dbReference type="Pfam" id="PF00501"/>
    </source>
</evidence>
<feature type="region of interest" description="Disordered" evidence="1">
    <location>
        <begin position="519"/>
        <end position="546"/>
    </location>
</feature>
<keyword evidence="4" id="KW-1185">Reference proteome</keyword>
<dbReference type="EMBL" id="CAXITT010000408">
    <property type="protein sequence ID" value="CAL1540944.1"/>
    <property type="molecule type" value="Genomic_DNA"/>
</dbReference>
<evidence type="ECO:0000313" key="3">
    <source>
        <dbReference type="EMBL" id="CAL1540944.1"/>
    </source>
</evidence>
<dbReference type="PANTHER" id="PTHR24096">
    <property type="entry name" value="LONG-CHAIN-FATTY-ACID--COA LIGASE"/>
    <property type="match status" value="1"/>
</dbReference>
<dbReference type="Pfam" id="PF00501">
    <property type="entry name" value="AMP-binding"/>
    <property type="match status" value="1"/>
</dbReference>
<dbReference type="SUPFAM" id="SSF56801">
    <property type="entry name" value="Acetyl-CoA synthetase-like"/>
    <property type="match status" value="1"/>
</dbReference>
<feature type="domain" description="AMP-dependent synthetase/ligase" evidence="2">
    <location>
        <begin position="24"/>
        <end position="401"/>
    </location>
</feature>
<name>A0AAV2I2V4_LYMST</name>
<dbReference type="Gene3D" id="3.30.300.30">
    <property type="match status" value="1"/>
</dbReference>
<feature type="compositionally biased region" description="Polar residues" evidence="1">
    <location>
        <begin position="535"/>
        <end position="546"/>
    </location>
</feature>
<dbReference type="InterPro" id="IPR045851">
    <property type="entry name" value="AMP-bd_C_sf"/>
</dbReference>
<proteinExistence type="predicted"/>
<dbReference type="InterPro" id="IPR020845">
    <property type="entry name" value="AMP-binding_CS"/>
</dbReference>
<organism evidence="3 4">
    <name type="scientific">Lymnaea stagnalis</name>
    <name type="common">Great pond snail</name>
    <name type="synonym">Helix stagnalis</name>
    <dbReference type="NCBI Taxonomy" id="6523"/>
    <lineage>
        <taxon>Eukaryota</taxon>
        <taxon>Metazoa</taxon>
        <taxon>Spiralia</taxon>
        <taxon>Lophotrochozoa</taxon>
        <taxon>Mollusca</taxon>
        <taxon>Gastropoda</taxon>
        <taxon>Heterobranchia</taxon>
        <taxon>Euthyneura</taxon>
        <taxon>Panpulmonata</taxon>
        <taxon>Hygrophila</taxon>
        <taxon>Lymnaeoidea</taxon>
        <taxon>Lymnaeidae</taxon>
        <taxon>Lymnaea</taxon>
    </lineage>
</organism>
<dbReference type="Gene3D" id="3.40.50.12780">
    <property type="entry name" value="N-terminal domain of ligase-like"/>
    <property type="match status" value="1"/>
</dbReference>
<dbReference type="InterPro" id="IPR042099">
    <property type="entry name" value="ANL_N_sf"/>
</dbReference>
<comment type="caution">
    <text evidence="3">The sequence shown here is derived from an EMBL/GenBank/DDBJ whole genome shotgun (WGS) entry which is preliminary data.</text>
</comment>